<sequence>DYSNSGLYSSESFFTFETIPKLKVRLTKLCEIVLWIIYLVLNSTYFHFYSEK</sequence>
<keyword evidence="1" id="KW-0812">Transmembrane</keyword>
<accession>A0A0K2V3N3</accession>
<evidence type="ECO:0000313" key="2">
    <source>
        <dbReference type="EMBL" id="CDW44900.1"/>
    </source>
</evidence>
<feature type="transmembrane region" description="Helical" evidence="1">
    <location>
        <begin position="29"/>
        <end position="48"/>
    </location>
</feature>
<name>A0A0K2V3N3_LEPSM</name>
<keyword evidence="1" id="KW-0472">Membrane</keyword>
<protein>
    <submittedName>
        <fullName evidence="2">Uncharacterized protein</fullName>
    </submittedName>
</protein>
<evidence type="ECO:0000256" key="1">
    <source>
        <dbReference type="SAM" id="Phobius"/>
    </source>
</evidence>
<keyword evidence="1" id="KW-1133">Transmembrane helix</keyword>
<dbReference type="AlphaFoldDB" id="A0A0K2V3N3"/>
<reference evidence="2" key="1">
    <citation type="submission" date="2014-05" db="EMBL/GenBank/DDBJ databases">
        <authorList>
            <person name="Chronopoulou M."/>
        </authorList>
    </citation>
    <scope>NUCLEOTIDE SEQUENCE</scope>
    <source>
        <tissue evidence="2">Whole organism</tissue>
    </source>
</reference>
<dbReference type="EMBL" id="HACA01027539">
    <property type="protein sequence ID" value="CDW44900.1"/>
    <property type="molecule type" value="Transcribed_RNA"/>
</dbReference>
<proteinExistence type="predicted"/>
<organism evidence="2">
    <name type="scientific">Lepeophtheirus salmonis</name>
    <name type="common">Salmon louse</name>
    <name type="synonym">Caligus salmonis</name>
    <dbReference type="NCBI Taxonomy" id="72036"/>
    <lineage>
        <taxon>Eukaryota</taxon>
        <taxon>Metazoa</taxon>
        <taxon>Ecdysozoa</taxon>
        <taxon>Arthropoda</taxon>
        <taxon>Crustacea</taxon>
        <taxon>Multicrustacea</taxon>
        <taxon>Hexanauplia</taxon>
        <taxon>Copepoda</taxon>
        <taxon>Siphonostomatoida</taxon>
        <taxon>Caligidae</taxon>
        <taxon>Lepeophtheirus</taxon>
    </lineage>
</organism>
<feature type="non-terminal residue" evidence="2">
    <location>
        <position position="1"/>
    </location>
</feature>